<dbReference type="PANTHER" id="PTHR30026:SF22">
    <property type="entry name" value="OUTER MEMBRANE EFFLUX PROTEIN"/>
    <property type="match status" value="1"/>
</dbReference>
<name>A0A0H3FY54_ZYMMA</name>
<evidence type="ECO:0000256" key="8">
    <source>
        <dbReference type="SAM" id="Coils"/>
    </source>
</evidence>
<proteinExistence type="inferred from homology"/>
<reference evidence="9 10" key="1">
    <citation type="journal article" date="2011" name="J. Bacteriol.">
        <title>Genome sequence of the ethanol-producing Zymomonas mobilis subsp. mobilis lectotype strain ATCC 10988.</title>
        <authorList>
            <person name="Pappas K.M."/>
            <person name="Kouvelis V.N."/>
            <person name="Saunders E."/>
            <person name="Brettin T.S."/>
            <person name="Bruce D."/>
            <person name="Detter C."/>
            <person name="Balakireva M."/>
            <person name="Han C.S."/>
            <person name="Savvakis G."/>
            <person name="Kyrpides N.C."/>
            <person name="Typas M.A."/>
        </authorList>
    </citation>
    <scope>NUCLEOTIDE SEQUENCE [LARGE SCALE GENOMIC DNA]</scope>
    <source>
        <strain evidence="10">ATCC 10988 / DSM 424 / CCUG 17860 / LMG 404 / NCIMB 8938 / NRRL B-806 / ZM1</strain>
    </source>
</reference>
<dbReference type="AlphaFoldDB" id="A0A0H3FY54"/>
<dbReference type="HOGENOM" id="CLU_012817_0_3_5"/>
<dbReference type="EMBL" id="CP002850">
    <property type="protein sequence ID" value="AEH62651.1"/>
    <property type="molecule type" value="Genomic_DNA"/>
</dbReference>
<evidence type="ECO:0000256" key="2">
    <source>
        <dbReference type="ARBA" id="ARBA00007613"/>
    </source>
</evidence>
<dbReference type="eggNOG" id="COG1538">
    <property type="taxonomic scope" value="Bacteria"/>
</dbReference>
<evidence type="ECO:0000256" key="7">
    <source>
        <dbReference type="ARBA" id="ARBA00023237"/>
    </source>
</evidence>
<dbReference type="GO" id="GO:1990281">
    <property type="term" value="C:efflux pump complex"/>
    <property type="evidence" value="ECO:0007669"/>
    <property type="project" value="TreeGrafter"/>
</dbReference>
<evidence type="ECO:0000313" key="10">
    <source>
        <dbReference type="Proteomes" id="UP000001494"/>
    </source>
</evidence>
<evidence type="ECO:0000256" key="3">
    <source>
        <dbReference type="ARBA" id="ARBA00022448"/>
    </source>
</evidence>
<dbReference type="Pfam" id="PF02321">
    <property type="entry name" value="OEP"/>
    <property type="match status" value="2"/>
</dbReference>
<dbReference type="KEGG" id="zmm:Zmob_0811"/>
<keyword evidence="3" id="KW-0813">Transport</keyword>
<dbReference type="GO" id="GO:0015562">
    <property type="term" value="F:efflux transmembrane transporter activity"/>
    <property type="evidence" value="ECO:0007669"/>
    <property type="project" value="InterPro"/>
</dbReference>
<keyword evidence="8" id="KW-0175">Coiled coil</keyword>
<dbReference type="NCBIfam" id="TIGR01844">
    <property type="entry name" value="type_I_sec_TolC"/>
    <property type="match status" value="1"/>
</dbReference>
<evidence type="ECO:0000256" key="4">
    <source>
        <dbReference type="ARBA" id="ARBA00022452"/>
    </source>
</evidence>
<dbReference type="GO" id="GO:0009279">
    <property type="term" value="C:cell outer membrane"/>
    <property type="evidence" value="ECO:0007669"/>
    <property type="project" value="UniProtKB-SubCell"/>
</dbReference>
<sequence length="491" mass="53282" precursor="true">MIKKLARRDEISRLMRKVIFLVAGCFSVPFAASADEYVPKMPTIDSLPSLSDSLGCDDEPAYLRDEAARNAVVDEGWLTLHQAIHRALEGHPSITDAIAALGQQQSGIGVAHAGYYPQFKAGMSGGPWTSARGLGPYISASASQMVYDFGKVSHQVMQAKALAARQQAKVLGSIDEVSKNVAEAIVNVHRYQQLMIAAADLFQAVSAVKEMAELRAKAGISTRSDPIQAESRLDQARANMIEARAMLEQSRENLRSLMNENRPLPENICIAEPHGLPPFRPEAPVDASLNPDLLPAALEAKAEAKAAEAQLGIVKAGRFPTISIDGNYGRSLRGAIYPAAPDRRQDYGSVILNVSTQMFQGTGILSQLKAASHAVDAAHARQQTALLEAHNKLRSIHAAAMGSMARIGVLQSRLKTIIEARDLYRDQYRLGSRSLVDLLNSEQEIYQARTENINARHDLWVSEADQVAASGRARAVYGIDHTVVQGLEILP</sequence>
<dbReference type="GO" id="GO:0015288">
    <property type="term" value="F:porin activity"/>
    <property type="evidence" value="ECO:0007669"/>
    <property type="project" value="TreeGrafter"/>
</dbReference>
<accession>A0A0H3FY54</accession>
<keyword evidence="5" id="KW-0812">Transmembrane</keyword>
<evidence type="ECO:0000256" key="5">
    <source>
        <dbReference type="ARBA" id="ARBA00022692"/>
    </source>
</evidence>
<comment type="subcellular location">
    <subcellularLocation>
        <location evidence="1">Cell outer membrane</location>
    </subcellularLocation>
</comment>
<evidence type="ECO:0000256" key="1">
    <source>
        <dbReference type="ARBA" id="ARBA00004442"/>
    </source>
</evidence>
<comment type="similarity">
    <text evidence="2">Belongs to the outer membrane factor (OMF) (TC 1.B.17) family.</text>
</comment>
<organism evidence="9 10">
    <name type="scientific">Zymomonas mobilis subsp. mobilis (strain ATCC 10988 / DSM 424 / LMG 404 / NCIMB 8938 / NRRL B-806 / ZM1)</name>
    <dbReference type="NCBI Taxonomy" id="555217"/>
    <lineage>
        <taxon>Bacteria</taxon>
        <taxon>Pseudomonadati</taxon>
        <taxon>Pseudomonadota</taxon>
        <taxon>Alphaproteobacteria</taxon>
        <taxon>Sphingomonadales</taxon>
        <taxon>Zymomonadaceae</taxon>
        <taxon>Zymomonas</taxon>
    </lineage>
</organism>
<gene>
    <name evidence="9" type="ordered locus">Zmob_0811</name>
</gene>
<keyword evidence="7" id="KW-0998">Cell outer membrane</keyword>
<keyword evidence="6" id="KW-0472">Membrane</keyword>
<dbReference type="InterPro" id="IPR051906">
    <property type="entry name" value="TolC-like"/>
</dbReference>
<dbReference type="PANTHER" id="PTHR30026">
    <property type="entry name" value="OUTER MEMBRANE PROTEIN TOLC"/>
    <property type="match status" value="1"/>
</dbReference>
<dbReference type="Gene3D" id="1.20.1600.10">
    <property type="entry name" value="Outer membrane efflux proteins (OEP)"/>
    <property type="match status" value="1"/>
</dbReference>
<evidence type="ECO:0000256" key="6">
    <source>
        <dbReference type="ARBA" id="ARBA00023136"/>
    </source>
</evidence>
<keyword evidence="4" id="KW-1134">Transmembrane beta strand</keyword>
<dbReference type="Proteomes" id="UP000001494">
    <property type="component" value="Chromosome"/>
</dbReference>
<dbReference type="RefSeq" id="WP_014500721.1">
    <property type="nucleotide sequence ID" value="NC_017262.1"/>
</dbReference>
<protein>
    <submittedName>
        <fullName evidence="9">Type I secretion outer membrane protein, TolC family</fullName>
    </submittedName>
</protein>
<dbReference type="OrthoDB" id="314748at2"/>
<dbReference type="InterPro" id="IPR010130">
    <property type="entry name" value="T1SS_OMP_TolC"/>
</dbReference>
<evidence type="ECO:0000313" key="9">
    <source>
        <dbReference type="EMBL" id="AEH62651.1"/>
    </source>
</evidence>
<dbReference type="SUPFAM" id="SSF56954">
    <property type="entry name" value="Outer membrane efflux proteins (OEP)"/>
    <property type="match status" value="1"/>
</dbReference>
<feature type="coiled-coil region" evidence="8">
    <location>
        <begin position="233"/>
        <end position="260"/>
    </location>
</feature>
<dbReference type="InterPro" id="IPR003423">
    <property type="entry name" value="OMP_efflux"/>
</dbReference>